<reference evidence="3 4" key="1">
    <citation type="submission" date="2011-06" db="EMBL/GenBank/DDBJ databases">
        <title>The Genome Sequence of Fusarium oxysporum FOSC 3-a.</title>
        <authorList>
            <consortium name="The Broad Institute Genome Sequencing Platform"/>
            <person name="Ma L.-J."/>
            <person name="Gale L.R."/>
            <person name="Schwartz D.C."/>
            <person name="Zhou S."/>
            <person name="Corby-Kistler H."/>
            <person name="Young S.K."/>
            <person name="Zeng Q."/>
            <person name="Gargeya S."/>
            <person name="Fitzgerald M."/>
            <person name="Haas B."/>
            <person name="Abouelleil A."/>
            <person name="Alvarado L."/>
            <person name="Arachchi H.M."/>
            <person name="Berlin A."/>
            <person name="Brown A."/>
            <person name="Chapman S.B."/>
            <person name="Chen Z."/>
            <person name="Dunbar C."/>
            <person name="Freedman E."/>
            <person name="Gearin G."/>
            <person name="Gellesch M."/>
            <person name="Goldberg J."/>
            <person name="Griggs A."/>
            <person name="Gujja S."/>
            <person name="Heiman D."/>
            <person name="Howarth C."/>
            <person name="Larson L."/>
            <person name="Lui A."/>
            <person name="MacDonald P.J.P."/>
            <person name="Mehta T."/>
            <person name="Montmayeur A."/>
            <person name="Murphy C."/>
            <person name="Neiman D."/>
            <person name="Pearson M."/>
            <person name="Priest M."/>
            <person name="Roberts A."/>
            <person name="Saif S."/>
            <person name="Shea T."/>
            <person name="Shenoy N."/>
            <person name="Sisk P."/>
            <person name="Stolte C."/>
            <person name="Sykes S."/>
            <person name="Wortman J."/>
            <person name="Nusbaum C."/>
            <person name="Birren B."/>
        </authorList>
    </citation>
    <scope>NUCLEOTIDE SEQUENCE [LARGE SCALE GENOMIC DNA]</scope>
    <source>
        <strain evidence="4">FOSC 3-a</strain>
    </source>
</reference>
<feature type="chain" id="PRO_5004925276" evidence="2">
    <location>
        <begin position="30"/>
        <end position="269"/>
    </location>
</feature>
<feature type="compositionally biased region" description="Low complexity" evidence="1">
    <location>
        <begin position="182"/>
        <end position="218"/>
    </location>
</feature>
<evidence type="ECO:0000313" key="4">
    <source>
        <dbReference type="Proteomes" id="UP000030753"/>
    </source>
</evidence>
<evidence type="ECO:0000313" key="3">
    <source>
        <dbReference type="EMBL" id="EWZ02689.1"/>
    </source>
</evidence>
<protein>
    <submittedName>
        <fullName evidence="3">Uncharacterized protein</fullName>
    </submittedName>
</protein>
<dbReference type="HOGENOM" id="CLU_093912_0_0_1"/>
<proteinExistence type="predicted"/>
<evidence type="ECO:0000256" key="2">
    <source>
        <dbReference type="SAM" id="SignalP"/>
    </source>
</evidence>
<gene>
    <name evidence="3" type="ORF">FOYG_01918</name>
</gene>
<evidence type="ECO:0000256" key="1">
    <source>
        <dbReference type="SAM" id="MobiDB-lite"/>
    </source>
</evidence>
<feature type="signal peptide" evidence="2">
    <location>
        <begin position="1"/>
        <end position="29"/>
    </location>
</feature>
<feature type="region of interest" description="Disordered" evidence="1">
    <location>
        <begin position="159"/>
        <end position="248"/>
    </location>
</feature>
<dbReference type="Proteomes" id="UP000030753">
    <property type="component" value="Unassembled WGS sequence"/>
</dbReference>
<sequence>MLSTRHTNTIMRSSITISLLALVPYMADAAKSTTKYSTETVFLPQRKTGSATNIYASLITETGSKTEYLLACQTNFGTSYSCDGDFHGITVTYEESSMNLAVSSTTYDCSLGSGSALCATITATQTASVQSRTIPSSESELWMTPITFVDLKKRKTTSTKSTASKATETASNKLCKRKIHHGSSGSDSGDSGSSGSSGSSGDDSSGSSSGSKSGSSSAADDDDDSESSSASPTKKKSHDDDGCSAGSITPWSWGVMAVGFGSFLGINMV</sequence>
<name>W9J5Y5_FUSOX</name>
<keyword evidence="2" id="KW-0732">Signal</keyword>
<organism evidence="3 4">
    <name type="scientific">Fusarium oxysporum NRRL 32931</name>
    <dbReference type="NCBI Taxonomy" id="660029"/>
    <lineage>
        <taxon>Eukaryota</taxon>
        <taxon>Fungi</taxon>
        <taxon>Dikarya</taxon>
        <taxon>Ascomycota</taxon>
        <taxon>Pezizomycotina</taxon>
        <taxon>Sordariomycetes</taxon>
        <taxon>Hypocreomycetidae</taxon>
        <taxon>Hypocreales</taxon>
        <taxon>Nectriaceae</taxon>
        <taxon>Fusarium</taxon>
        <taxon>Fusarium oxysporum species complex</taxon>
    </lineage>
</organism>
<dbReference type="EMBL" id="JH717839">
    <property type="protein sequence ID" value="EWZ02689.1"/>
    <property type="molecule type" value="Genomic_DNA"/>
</dbReference>
<dbReference type="OrthoDB" id="5146670at2759"/>
<dbReference type="AlphaFoldDB" id="W9J5Y5"/>
<accession>W9J5Y5</accession>
<feature type="compositionally biased region" description="Low complexity" evidence="1">
    <location>
        <begin position="159"/>
        <end position="173"/>
    </location>
</feature>